<dbReference type="InterPro" id="IPR035979">
    <property type="entry name" value="RBD_domain_sf"/>
</dbReference>
<dbReference type="PROSITE" id="PS50102">
    <property type="entry name" value="RRM"/>
    <property type="match status" value="1"/>
</dbReference>
<dbReference type="GO" id="GO:0003723">
    <property type="term" value="F:RNA binding"/>
    <property type="evidence" value="ECO:0007669"/>
    <property type="project" value="UniProtKB-UniRule"/>
</dbReference>
<gene>
    <name evidence="5" type="ORF">OFUS_LOCUS1750</name>
</gene>
<organism evidence="5 6">
    <name type="scientific">Owenia fusiformis</name>
    <name type="common">Polychaete worm</name>
    <dbReference type="NCBI Taxonomy" id="6347"/>
    <lineage>
        <taxon>Eukaryota</taxon>
        <taxon>Metazoa</taxon>
        <taxon>Spiralia</taxon>
        <taxon>Lophotrochozoa</taxon>
        <taxon>Annelida</taxon>
        <taxon>Polychaeta</taxon>
        <taxon>Sedentaria</taxon>
        <taxon>Canalipalpata</taxon>
        <taxon>Sabellida</taxon>
        <taxon>Oweniida</taxon>
        <taxon>Oweniidae</taxon>
        <taxon>Owenia</taxon>
    </lineage>
</organism>
<sequence length="286" mass="32527">MSASLSTCKMAKKIKSGTLPQTISLEPGLQKEFNKTVKEIKDNTKGTSGLTGVIYIGHVPHGFFEEQMRQFFSQFGHVNRVRIARSKKTGNIKGYAFVEFLYDEVADIVAETMNNYLMFNKLLKCEHIPADKVHPDMFKGAGRKFMKPKAHKVAITRYNNMVSLEKQKQIIPKITRKNAKKMAKLKELGIDYRFDGVKIEKKKLKLSKGADDGKPLNDTVTVTDEVPMEKIQVLYDDESEDEITFKTPPQTVRTPKPNKSEKSLRKTKGDSGSLIKKTLRKRKIQN</sequence>
<dbReference type="GO" id="GO:0005730">
    <property type="term" value="C:nucleolus"/>
    <property type="evidence" value="ECO:0007669"/>
    <property type="project" value="UniProtKB-SubCell"/>
</dbReference>
<evidence type="ECO:0000313" key="6">
    <source>
        <dbReference type="Proteomes" id="UP000749559"/>
    </source>
</evidence>
<dbReference type="Gene3D" id="3.30.70.330">
    <property type="match status" value="1"/>
</dbReference>
<proteinExistence type="predicted"/>
<dbReference type="OrthoDB" id="21467at2759"/>
<feature type="compositionally biased region" description="Basic residues" evidence="4">
    <location>
        <begin position="277"/>
        <end position="286"/>
    </location>
</feature>
<dbReference type="PANTHER" id="PTHR46754">
    <property type="entry name" value="MKI67 FHA DOMAIN-INTERACTING NUCLEOLAR PHOSPHOPROTEIN"/>
    <property type="match status" value="1"/>
</dbReference>
<feature type="region of interest" description="Disordered" evidence="4">
    <location>
        <begin position="237"/>
        <end position="286"/>
    </location>
</feature>
<comment type="caution">
    <text evidence="5">The sequence shown here is derived from an EMBL/GenBank/DDBJ whole genome shotgun (WGS) entry which is preliminary data.</text>
</comment>
<evidence type="ECO:0000256" key="1">
    <source>
        <dbReference type="ARBA" id="ARBA00004604"/>
    </source>
</evidence>
<dbReference type="CDD" id="cd12307">
    <property type="entry name" value="RRM_NIFK_like"/>
    <property type="match status" value="1"/>
</dbReference>
<keyword evidence="2" id="KW-0694">RNA-binding</keyword>
<reference evidence="5" key="1">
    <citation type="submission" date="2022-03" db="EMBL/GenBank/DDBJ databases">
        <authorList>
            <person name="Martin C."/>
        </authorList>
    </citation>
    <scope>NUCLEOTIDE SEQUENCE</scope>
</reference>
<accession>A0A8J1XZG1</accession>
<keyword evidence="3" id="KW-0539">Nucleus</keyword>
<dbReference type="SMART" id="SM00360">
    <property type="entry name" value="RRM"/>
    <property type="match status" value="1"/>
</dbReference>
<dbReference type="InterPro" id="IPR012677">
    <property type="entry name" value="Nucleotide-bd_a/b_plait_sf"/>
</dbReference>
<evidence type="ECO:0000256" key="4">
    <source>
        <dbReference type="SAM" id="MobiDB-lite"/>
    </source>
</evidence>
<dbReference type="EMBL" id="CAIIXF020000001">
    <property type="protein sequence ID" value="CAH1774250.1"/>
    <property type="molecule type" value="Genomic_DNA"/>
</dbReference>
<dbReference type="SUPFAM" id="SSF54928">
    <property type="entry name" value="RNA-binding domain, RBD"/>
    <property type="match status" value="1"/>
</dbReference>
<evidence type="ECO:0000256" key="3">
    <source>
        <dbReference type="ARBA" id="ARBA00023242"/>
    </source>
</evidence>
<dbReference type="InterPro" id="IPR000504">
    <property type="entry name" value="RRM_dom"/>
</dbReference>
<dbReference type="Proteomes" id="UP000749559">
    <property type="component" value="Unassembled WGS sequence"/>
</dbReference>
<keyword evidence="6" id="KW-1185">Reference proteome</keyword>
<comment type="subcellular location">
    <subcellularLocation>
        <location evidence="1">Nucleus</location>
        <location evidence="1">Nucleolus</location>
    </subcellularLocation>
</comment>
<dbReference type="AlphaFoldDB" id="A0A8J1XZG1"/>
<name>A0A8J1XZG1_OWEFU</name>
<feature type="compositionally biased region" description="Basic and acidic residues" evidence="4">
    <location>
        <begin position="258"/>
        <end position="269"/>
    </location>
</feature>
<dbReference type="Pfam" id="PF00076">
    <property type="entry name" value="RRM_1"/>
    <property type="match status" value="1"/>
</dbReference>
<protein>
    <submittedName>
        <fullName evidence="5">Uncharacterized protein</fullName>
    </submittedName>
</protein>
<evidence type="ECO:0000256" key="2">
    <source>
        <dbReference type="ARBA" id="ARBA00022884"/>
    </source>
</evidence>
<evidence type="ECO:0000313" key="5">
    <source>
        <dbReference type="EMBL" id="CAH1774250.1"/>
    </source>
</evidence>